<dbReference type="AlphaFoldDB" id="A0AAF0Y0X6"/>
<dbReference type="GO" id="GO:0031071">
    <property type="term" value="F:cysteine desulfurase activity"/>
    <property type="evidence" value="ECO:0007669"/>
    <property type="project" value="UniProtKB-EC"/>
</dbReference>
<dbReference type="GO" id="GO:0034227">
    <property type="term" value="P:tRNA thio-modification"/>
    <property type="evidence" value="ECO:0007669"/>
    <property type="project" value="UniProtKB-ARBA"/>
</dbReference>
<evidence type="ECO:0000256" key="5">
    <source>
        <dbReference type="ARBA" id="ARBA00022723"/>
    </source>
</evidence>
<dbReference type="Proteomes" id="UP000827549">
    <property type="component" value="Chromosome 1"/>
</dbReference>
<proteinExistence type="inferred from homology"/>
<keyword evidence="8" id="KW-0411">Iron-sulfur</keyword>
<dbReference type="GO" id="GO:0030170">
    <property type="term" value="F:pyridoxal phosphate binding"/>
    <property type="evidence" value="ECO:0007669"/>
    <property type="project" value="InterPro"/>
</dbReference>
<keyword evidence="12" id="KW-1133">Transmembrane helix</keyword>
<dbReference type="Pfam" id="PF00266">
    <property type="entry name" value="Aminotran_5"/>
    <property type="match status" value="1"/>
</dbReference>
<reference evidence="14" key="1">
    <citation type="submission" date="2023-10" db="EMBL/GenBank/DDBJ databases">
        <authorList>
            <person name="Noh H."/>
        </authorList>
    </citation>
    <scope>NUCLEOTIDE SEQUENCE</scope>
    <source>
        <strain evidence="14">DUCC4014</strain>
    </source>
</reference>
<comment type="similarity">
    <text evidence="2">Belongs to the class-V pyridoxal-phosphate-dependent aminotransferase family. NifS/IscS subfamily.</text>
</comment>
<evidence type="ECO:0000256" key="8">
    <source>
        <dbReference type="ARBA" id="ARBA00023014"/>
    </source>
</evidence>
<dbReference type="InterPro" id="IPR000192">
    <property type="entry name" value="Aminotrans_V_dom"/>
</dbReference>
<dbReference type="GeneID" id="87804640"/>
<evidence type="ECO:0000256" key="3">
    <source>
        <dbReference type="ARBA" id="ARBA00012239"/>
    </source>
</evidence>
<gene>
    <name evidence="14" type="primary">CG12264</name>
    <name evidence="14" type="ORF">LOC62_01G001384</name>
</gene>
<evidence type="ECO:0000256" key="11">
    <source>
        <dbReference type="RuleBase" id="RU004504"/>
    </source>
</evidence>
<organism evidence="14 15">
    <name type="scientific">Vanrija pseudolonga</name>
    <dbReference type="NCBI Taxonomy" id="143232"/>
    <lineage>
        <taxon>Eukaryota</taxon>
        <taxon>Fungi</taxon>
        <taxon>Dikarya</taxon>
        <taxon>Basidiomycota</taxon>
        <taxon>Agaricomycotina</taxon>
        <taxon>Tremellomycetes</taxon>
        <taxon>Trichosporonales</taxon>
        <taxon>Trichosporonaceae</taxon>
        <taxon>Vanrija</taxon>
    </lineage>
</organism>
<dbReference type="Gene3D" id="3.40.640.10">
    <property type="entry name" value="Type I PLP-dependent aspartate aminotransferase-like (Major domain)"/>
    <property type="match status" value="1"/>
</dbReference>
<protein>
    <recommendedName>
        <fullName evidence="3">cysteine desulfurase</fullName>
        <ecNumber evidence="3">2.8.1.7</ecNumber>
    </recommendedName>
</protein>
<feature type="domain" description="Aminotransferase class V" evidence="13">
    <location>
        <begin position="72"/>
        <end position="440"/>
    </location>
</feature>
<dbReference type="RefSeq" id="XP_062623859.1">
    <property type="nucleotide sequence ID" value="XM_062767875.1"/>
</dbReference>
<dbReference type="EMBL" id="CP086714">
    <property type="protein sequence ID" value="WOO77827.1"/>
    <property type="molecule type" value="Genomic_DNA"/>
</dbReference>
<dbReference type="GO" id="GO:0005634">
    <property type="term" value="C:nucleus"/>
    <property type="evidence" value="ECO:0007669"/>
    <property type="project" value="TreeGrafter"/>
</dbReference>
<evidence type="ECO:0000256" key="10">
    <source>
        <dbReference type="ARBA" id="ARBA00050776"/>
    </source>
</evidence>
<evidence type="ECO:0000313" key="14">
    <source>
        <dbReference type="EMBL" id="WOO77827.1"/>
    </source>
</evidence>
<evidence type="ECO:0000256" key="7">
    <source>
        <dbReference type="ARBA" id="ARBA00023004"/>
    </source>
</evidence>
<evidence type="ECO:0000256" key="12">
    <source>
        <dbReference type="SAM" id="Phobius"/>
    </source>
</evidence>
<evidence type="ECO:0000259" key="13">
    <source>
        <dbReference type="Pfam" id="PF00266"/>
    </source>
</evidence>
<sequence>MNPARLRALATPLRAGLRAPLRAAPLGVRTLVAATTPASASVHEAHVVEEAVSDVPGFKVSSKGGKIEGRPIYLDMQATTPMDPRVLDKMMPLFTEQYGNPHSRTHAYGWEAEEYVEEARENVAKLIGAGAKDIVFTSGATESNNMIIKGIANFHKSKKRHIITTQTEHKCVLDSCRFLSTQGFEITYLPVSQTGLISLDELKAALRPDTSLVSIMAVNNEIGVIQPLAEISKLLKEYAKENGVTKALFHTDAAQAVGKIEIDVEAMGIDALSISGHKIYGPKGVGAAYVRRRPRVRLEPLIHGGGQERGLRSGTVPAPIVAGLGEAARIAYVEREADHAHVSKLSERLINGITSQVEHVVRNGDVSGYPGCVNLSFAYVEGESLLMALKDVALSSGSACTSASLEPSYVLRALGAADDMAHSSLRFGIGRFTTEAEIDMVIDRIVKVVTKLRDMSPLWEMVQEGIDISKIEWSGRTSLTPPQPLNQNIQDMEHPPPLFGPNNKSSIATSTLLLLSITPHTMLEDLWALIQAWGRPLGIVAIFFGPRILGAAVSYLRGGQSHAHSHGPRPPPTPPLSRTAKTILVLQLLFAASVLLSPPYDVFSTHGLSLSCTKEALRAAVLSDAGLDPNTPVPEDISTSPSPLAETMLARLASPDARASYSRWGHTAFLNCAWCRDDTDYALASAPGILAPYLAEMVLVGLLGLTYVTGAGARLRADKFGAMAGWGVVLLAGLEYGVRWSWDVTPPRDKSDSITLSSMVNIARPFALLAITAAYLLLPARMSQKEATQLATLSALDTALNASRLTSLAHGAVARSPALARHAFERGLGRARAEEVAKKDADVIAAARAAGLFAGNDHVAEAREGARGWIAGEWRKLVKTEE</sequence>
<dbReference type="GO" id="GO:0005739">
    <property type="term" value="C:mitochondrion"/>
    <property type="evidence" value="ECO:0007669"/>
    <property type="project" value="TreeGrafter"/>
</dbReference>
<dbReference type="GO" id="GO:0046872">
    <property type="term" value="F:metal ion binding"/>
    <property type="evidence" value="ECO:0007669"/>
    <property type="project" value="UniProtKB-KW"/>
</dbReference>
<dbReference type="GO" id="GO:0051536">
    <property type="term" value="F:iron-sulfur cluster binding"/>
    <property type="evidence" value="ECO:0007669"/>
    <property type="project" value="UniProtKB-KW"/>
</dbReference>
<evidence type="ECO:0000256" key="1">
    <source>
        <dbReference type="ARBA" id="ARBA00001933"/>
    </source>
</evidence>
<dbReference type="FunFam" id="3.40.640.10:FF:000003">
    <property type="entry name" value="Cysteine desulfurase IscS"/>
    <property type="match status" value="1"/>
</dbReference>
<keyword evidence="7" id="KW-0408">Iron</keyword>
<evidence type="ECO:0000313" key="15">
    <source>
        <dbReference type="Proteomes" id="UP000827549"/>
    </source>
</evidence>
<dbReference type="InterPro" id="IPR010240">
    <property type="entry name" value="Cys_deSase_IscS"/>
</dbReference>
<feature type="transmembrane region" description="Helical" evidence="12">
    <location>
        <begin position="690"/>
        <end position="708"/>
    </location>
</feature>
<dbReference type="GO" id="GO:0002098">
    <property type="term" value="P:tRNA wobble uridine modification"/>
    <property type="evidence" value="ECO:0007669"/>
    <property type="project" value="UniProtKB-ARBA"/>
</dbReference>
<dbReference type="FunFam" id="3.90.1150.10:FF:000002">
    <property type="entry name" value="Cysteine desulfurase IscS"/>
    <property type="match status" value="1"/>
</dbReference>
<keyword evidence="12" id="KW-0472">Membrane</keyword>
<evidence type="ECO:0000256" key="9">
    <source>
        <dbReference type="ARBA" id="ARBA00045623"/>
    </source>
</evidence>
<comment type="cofactor">
    <cofactor evidence="1 11">
        <name>pyridoxal 5'-phosphate</name>
        <dbReference type="ChEBI" id="CHEBI:597326"/>
    </cofactor>
</comment>
<dbReference type="PANTHER" id="PTHR11601">
    <property type="entry name" value="CYSTEINE DESULFURYLASE FAMILY MEMBER"/>
    <property type="match status" value="1"/>
</dbReference>
<evidence type="ECO:0000256" key="4">
    <source>
        <dbReference type="ARBA" id="ARBA00022679"/>
    </source>
</evidence>
<keyword evidence="5" id="KW-0479">Metal-binding</keyword>
<feature type="transmembrane region" description="Helical" evidence="12">
    <location>
        <begin position="720"/>
        <end position="738"/>
    </location>
</feature>
<dbReference type="InterPro" id="IPR015424">
    <property type="entry name" value="PyrdxlP-dep_Trfase"/>
</dbReference>
<dbReference type="NCBIfam" id="NF002806">
    <property type="entry name" value="PRK02948.1"/>
    <property type="match status" value="1"/>
</dbReference>
<dbReference type="SUPFAM" id="SSF53383">
    <property type="entry name" value="PLP-dependent transferases"/>
    <property type="match status" value="1"/>
</dbReference>
<evidence type="ECO:0000256" key="6">
    <source>
        <dbReference type="ARBA" id="ARBA00022898"/>
    </source>
</evidence>
<dbReference type="Gene3D" id="3.90.1150.10">
    <property type="entry name" value="Aspartate Aminotransferase, domain 1"/>
    <property type="match status" value="1"/>
</dbReference>
<name>A0AAF0Y0X6_9TREE</name>
<comment type="function">
    <text evidence="9">Catalyzes the removal of elemental sulfur from cysteine to produce alanine. It supplies the inorganic sulfur for iron-sulfur (Fe-S) clusters. Plays a role in both tRNA-processing and mitochondrial metabolism. Involved in the 2-thio-modification of both 5-carboxymethylaminomethyl-2-thiouridine in mitochondrial tRNAs and 5-methoxycarbonylmethyl-2-thiouridine (mcm5s2U) in cytoplasmic tRNAs.</text>
</comment>
<keyword evidence="12" id="KW-0812">Transmembrane</keyword>
<evidence type="ECO:0000256" key="2">
    <source>
        <dbReference type="ARBA" id="ARBA00006490"/>
    </source>
</evidence>
<dbReference type="EC" id="2.8.1.7" evidence="3"/>
<dbReference type="InterPro" id="IPR015421">
    <property type="entry name" value="PyrdxlP-dep_Trfase_major"/>
</dbReference>
<dbReference type="PANTHER" id="PTHR11601:SF34">
    <property type="entry name" value="CYSTEINE DESULFURASE"/>
    <property type="match status" value="1"/>
</dbReference>
<keyword evidence="4" id="KW-0808">Transferase</keyword>
<dbReference type="HAMAP" id="MF_00331">
    <property type="entry name" value="Cys_desulf_IscS"/>
    <property type="match status" value="1"/>
</dbReference>
<keyword evidence="6" id="KW-0663">Pyridoxal phosphate</keyword>
<accession>A0AAF0Y0X6</accession>
<dbReference type="InterPro" id="IPR020578">
    <property type="entry name" value="Aminotrans_V_PyrdxlP_BS"/>
</dbReference>
<dbReference type="GO" id="GO:1990221">
    <property type="term" value="C:L-cysteine desulfurase complex"/>
    <property type="evidence" value="ECO:0007669"/>
    <property type="project" value="UniProtKB-ARBA"/>
</dbReference>
<dbReference type="NCBIfam" id="NF010611">
    <property type="entry name" value="PRK14012.1"/>
    <property type="match status" value="1"/>
</dbReference>
<comment type="catalytic activity">
    <reaction evidence="10">
        <text>(sulfur carrier)-H + L-cysteine = (sulfur carrier)-SH + L-alanine</text>
        <dbReference type="Rhea" id="RHEA:43892"/>
        <dbReference type="Rhea" id="RHEA-COMP:14737"/>
        <dbReference type="Rhea" id="RHEA-COMP:14739"/>
        <dbReference type="ChEBI" id="CHEBI:29917"/>
        <dbReference type="ChEBI" id="CHEBI:35235"/>
        <dbReference type="ChEBI" id="CHEBI:57972"/>
        <dbReference type="ChEBI" id="CHEBI:64428"/>
        <dbReference type="EC" id="2.8.1.7"/>
    </reaction>
</comment>
<feature type="transmembrane region" description="Helical" evidence="12">
    <location>
        <begin position="758"/>
        <end position="778"/>
    </location>
</feature>
<dbReference type="InterPro" id="IPR015422">
    <property type="entry name" value="PyrdxlP-dep_Trfase_small"/>
</dbReference>
<dbReference type="GO" id="GO:0044571">
    <property type="term" value="P:[2Fe-2S] cluster assembly"/>
    <property type="evidence" value="ECO:0007669"/>
    <property type="project" value="InterPro"/>
</dbReference>
<keyword evidence="15" id="KW-1185">Reference proteome</keyword>
<dbReference type="PROSITE" id="PS00595">
    <property type="entry name" value="AA_TRANSFER_CLASS_5"/>
    <property type="match status" value="1"/>
</dbReference>